<sequence length="354" mass="37921">MTPTAALRLVIAAGGTGGHLYPGIAVARRFLARCPDTDVHFIGHAGGLEERLLPREGFALTTVQVQALKGRSRLAQVQALAVLGLGTWQALRVLRQRRPHLVLGAGGYVMGPVILAATLLRVPRVIMEQNLIPGLTVRGLARYAHRVFTSFPESADLLPGRSVTYTGTPVREEIADVGAAAPAPAHARLHLFVFGGSQGAHRLNQAMMQAAPLLAAAQTRLQIVHQTGEADHAAVTQAYAQAGLHAEVQPFLYDMAARYRWADLVICRSGASTLAELTACGKPAILVPYPYAADDHQRHNAMALQRQGAAQILLDADCTGTRLVEMLEPLLHKPALLQQQAVCSRSLGRPYAAL</sequence>
<dbReference type="GO" id="GO:0008360">
    <property type="term" value="P:regulation of cell shape"/>
    <property type="evidence" value="ECO:0007669"/>
    <property type="project" value="UniProtKB-KW"/>
</dbReference>
<dbReference type="GO" id="GO:0050511">
    <property type="term" value="F:undecaprenyldiphospho-muramoylpentapeptide beta-N-acetylglucosaminyltransferase activity"/>
    <property type="evidence" value="ECO:0007669"/>
    <property type="project" value="UniProtKB-UniRule"/>
</dbReference>
<comment type="catalytic activity">
    <reaction evidence="10">
        <text>di-trans,octa-cis-undecaprenyl diphospho-N-acetyl-alpha-D-muramoyl-L-alanyl-D-glutamyl-meso-2,6-diaminopimeloyl-D-alanyl-D-alanine + UDP-N-acetyl-alpha-D-glucosamine = di-trans,octa-cis-undecaprenyl diphospho-[N-acetyl-alpha-D-glucosaminyl-(1-&gt;4)]-N-acetyl-alpha-D-muramoyl-L-alanyl-D-glutamyl-meso-2,6-diaminopimeloyl-D-alanyl-D-alanine + UDP + H(+)</text>
        <dbReference type="Rhea" id="RHEA:31227"/>
        <dbReference type="ChEBI" id="CHEBI:15378"/>
        <dbReference type="ChEBI" id="CHEBI:57705"/>
        <dbReference type="ChEBI" id="CHEBI:58223"/>
        <dbReference type="ChEBI" id="CHEBI:61387"/>
        <dbReference type="ChEBI" id="CHEBI:61388"/>
        <dbReference type="EC" id="2.4.1.227"/>
    </reaction>
</comment>
<dbReference type="AlphaFoldDB" id="A0A938B075"/>
<evidence type="ECO:0000256" key="6">
    <source>
        <dbReference type="ARBA" id="ARBA00022984"/>
    </source>
</evidence>
<keyword evidence="6 10" id="KW-0573">Peptidoglycan synthesis</keyword>
<evidence type="ECO:0000259" key="12">
    <source>
        <dbReference type="Pfam" id="PF03033"/>
    </source>
</evidence>
<evidence type="ECO:0000256" key="4">
    <source>
        <dbReference type="ARBA" id="ARBA00022679"/>
    </source>
</evidence>
<dbReference type="PANTHER" id="PTHR21015">
    <property type="entry name" value="UDP-N-ACETYLGLUCOSAMINE--N-ACETYLMURAMYL-(PENTAPEPTIDE) PYROPHOSPHORYL-UNDECAPRENOL N-ACETYLGLUCOSAMINE TRANSFERASE 1"/>
    <property type="match status" value="1"/>
</dbReference>
<keyword evidence="8 10" id="KW-0131">Cell cycle</keyword>
<comment type="function">
    <text evidence="10">Cell wall formation. Catalyzes the transfer of a GlcNAc subunit on undecaprenyl-pyrophosphoryl-MurNAc-pentapeptide (lipid intermediate I) to form undecaprenyl-pyrophosphoryl-MurNAc-(pentapeptide)GlcNAc (lipid intermediate II).</text>
</comment>
<keyword evidence="1 10" id="KW-1003">Cell membrane</keyword>
<reference evidence="14" key="1">
    <citation type="submission" date="2019-03" db="EMBL/GenBank/DDBJ databases">
        <title>Lake Tanganyika Metagenome-Assembled Genomes (MAGs).</title>
        <authorList>
            <person name="Tran P."/>
        </authorList>
    </citation>
    <scope>NUCLEOTIDE SEQUENCE</scope>
    <source>
        <strain evidence="14">K_DeepCast_65m_m2_066</strain>
    </source>
</reference>
<dbReference type="EMBL" id="VGLS01000143">
    <property type="protein sequence ID" value="MBM3223437.1"/>
    <property type="molecule type" value="Genomic_DNA"/>
</dbReference>
<keyword evidence="11" id="KW-1133">Transmembrane helix</keyword>
<evidence type="ECO:0000313" key="15">
    <source>
        <dbReference type="Proteomes" id="UP000712673"/>
    </source>
</evidence>
<evidence type="ECO:0000256" key="2">
    <source>
        <dbReference type="ARBA" id="ARBA00022618"/>
    </source>
</evidence>
<evidence type="ECO:0000259" key="13">
    <source>
        <dbReference type="Pfam" id="PF04101"/>
    </source>
</evidence>
<evidence type="ECO:0000256" key="1">
    <source>
        <dbReference type="ARBA" id="ARBA00022475"/>
    </source>
</evidence>
<dbReference type="GO" id="GO:0009252">
    <property type="term" value="P:peptidoglycan biosynthetic process"/>
    <property type="evidence" value="ECO:0007669"/>
    <property type="project" value="UniProtKB-UniRule"/>
</dbReference>
<keyword evidence="3 10" id="KW-0328">Glycosyltransferase</keyword>
<keyword evidence="4 10" id="KW-0808">Transferase</keyword>
<feature type="domain" description="Glycosyl transferase family 28 C-terminal" evidence="13">
    <location>
        <begin position="191"/>
        <end position="343"/>
    </location>
</feature>
<comment type="similarity">
    <text evidence="10">Belongs to the glycosyltransferase 28 family. MurG subfamily.</text>
</comment>
<feature type="binding site" evidence="10">
    <location>
        <position position="130"/>
    </location>
    <ligand>
        <name>UDP-N-acetyl-alpha-D-glucosamine</name>
        <dbReference type="ChEBI" id="CHEBI:57705"/>
    </ligand>
</feature>
<dbReference type="SUPFAM" id="SSF53756">
    <property type="entry name" value="UDP-Glycosyltransferase/glycogen phosphorylase"/>
    <property type="match status" value="1"/>
</dbReference>
<comment type="pathway">
    <text evidence="10">Cell wall biogenesis; peptidoglycan biosynthesis.</text>
</comment>
<dbReference type="GO" id="GO:0005886">
    <property type="term" value="C:plasma membrane"/>
    <property type="evidence" value="ECO:0007669"/>
    <property type="project" value="UniProtKB-SubCell"/>
</dbReference>
<dbReference type="CDD" id="cd03785">
    <property type="entry name" value="GT28_MurG"/>
    <property type="match status" value="1"/>
</dbReference>
<dbReference type="EC" id="2.4.1.227" evidence="10"/>
<organism evidence="14 15">
    <name type="scientific">Tectimicrobiota bacterium</name>
    <dbReference type="NCBI Taxonomy" id="2528274"/>
    <lineage>
        <taxon>Bacteria</taxon>
        <taxon>Pseudomonadati</taxon>
        <taxon>Nitrospinota/Tectimicrobiota group</taxon>
        <taxon>Candidatus Tectimicrobiota</taxon>
    </lineage>
</organism>
<dbReference type="InterPro" id="IPR004276">
    <property type="entry name" value="GlycoTrans_28_N"/>
</dbReference>
<feature type="domain" description="Glycosyltransferase family 28 N-terminal" evidence="12">
    <location>
        <begin position="10"/>
        <end position="149"/>
    </location>
</feature>
<dbReference type="Pfam" id="PF03033">
    <property type="entry name" value="Glyco_transf_28"/>
    <property type="match status" value="1"/>
</dbReference>
<evidence type="ECO:0000256" key="8">
    <source>
        <dbReference type="ARBA" id="ARBA00023306"/>
    </source>
</evidence>
<dbReference type="Gene3D" id="3.40.50.2000">
    <property type="entry name" value="Glycogen Phosphorylase B"/>
    <property type="match status" value="2"/>
</dbReference>
<dbReference type="PANTHER" id="PTHR21015:SF22">
    <property type="entry name" value="GLYCOSYLTRANSFERASE"/>
    <property type="match status" value="1"/>
</dbReference>
<dbReference type="InterPro" id="IPR006009">
    <property type="entry name" value="GlcNAc_MurG"/>
</dbReference>
<keyword evidence="5 10" id="KW-0133">Cell shape</keyword>
<comment type="subcellular location">
    <subcellularLocation>
        <location evidence="10">Cell membrane</location>
        <topology evidence="10">Peripheral membrane protein</topology>
        <orientation evidence="10">Cytoplasmic side</orientation>
    </subcellularLocation>
</comment>
<keyword evidence="9 10" id="KW-0961">Cell wall biogenesis/degradation</keyword>
<protein>
    <recommendedName>
        <fullName evidence="10">UDP-N-acetylglucosamine--N-acetylmuramyl-(pentapeptide) pyrophosphoryl-undecaprenol N-acetylglucosamine transferase</fullName>
        <ecNumber evidence="10">2.4.1.227</ecNumber>
    </recommendedName>
    <alternativeName>
        <fullName evidence="10">Undecaprenyl-PP-MurNAc-pentapeptide-UDPGlcNAc GlcNAc transferase</fullName>
    </alternativeName>
</protein>
<dbReference type="NCBIfam" id="TIGR01133">
    <property type="entry name" value="murG"/>
    <property type="match status" value="1"/>
</dbReference>
<dbReference type="GO" id="GO:0071555">
    <property type="term" value="P:cell wall organization"/>
    <property type="evidence" value="ECO:0007669"/>
    <property type="project" value="UniProtKB-KW"/>
</dbReference>
<gene>
    <name evidence="10 14" type="primary">murG</name>
    <name evidence="14" type="ORF">FJZ47_06520</name>
</gene>
<keyword evidence="11" id="KW-0812">Transmembrane</keyword>
<evidence type="ECO:0000256" key="7">
    <source>
        <dbReference type="ARBA" id="ARBA00023136"/>
    </source>
</evidence>
<evidence type="ECO:0000256" key="9">
    <source>
        <dbReference type="ARBA" id="ARBA00023316"/>
    </source>
</evidence>
<feature type="binding site" evidence="10">
    <location>
        <position position="297"/>
    </location>
    <ligand>
        <name>UDP-N-acetyl-alpha-D-glucosamine</name>
        <dbReference type="ChEBI" id="CHEBI:57705"/>
    </ligand>
</feature>
<evidence type="ECO:0000313" key="14">
    <source>
        <dbReference type="EMBL" id="MBM3223437.1"/>
    </source>
</evidence>
<dbReference type="Proteomes" id="UP000712673">
    <property type="component" value="Unassembled WGS sequence"/>
</dbReference>
<accession>A0A938B075</accession>
<evidence type="ECO:0000256" key="10">
    <source>
        <dbReference type="HAMAP-Rule" id="MF_00033"/>
    </source>
</evidence>
<dbReference type="Pfam" id="PF04101">
    <property type="entry name" value="Glyco_tran_28_C"/>
    <property type="match status" value="1"/>
</dbReference>
<dbReference type="InterPro" id="IPR007235">
    <property type="entry name" value="Glyco_trans_28_C"/>
</dbReference>
<proteinExistence type="inferred from homology"/>
<comment type="caution">
    <text evidence="14">The sequence shown here is derived from an EMBL/GenBank/DDBJ whole genome shotgun (WGS) entry which is preliminary data.</text>
</comment>
<feature type="binding site" evidence="10">
    <location>
        <position position="171"/>
    </location>
    <ligand>
        <name>UDP-N-acetyl-alpha-D-glucosamine</name>
        <dbReference type="ChEBI" id="CHEBI:57705"/>
    </ligand>
</feature>
<dbReference type="GO" id="GO:0005975">
    <property type="term" value="P:carbohydrate metabolic process"/>
    <property type="evidence" value="ECO:0007669"/>
    <property type="project" value="InterPro"/>
</dbReference>
<evidence type="ECO:0000256" key="3">
    <source>
        <dbReference type="ARBA" id="ARBA00022676"/>
    </source>
</evidence>
<keyword evidence="2 10" id="KW-0132">Cell division</keyword>
<keyword evidence="7 10" id="KW-0472">Membrane</keyword>
<feature type="transmembrane region" description="Helical" evidence="11">
    <location>
        <begin position="101"/>
        <end position="120"/>
    </location>
</feature>
<name>A0A938B075_UNCTE</name>
<dbReference type="GO" id="GO:0051301">
    <property type="term" value="P:cell division"/>
    <property type="evidence" value="ECO:0007669"/>
    <property type="project" value="UniProtKB-KW"/>
</dbReference>
<evidence type="ECO:0000256" key="5">
    <source>
        <dbReference type="ARBA" id="ARBA00022960"/>
    </source>
</evidence>
<evidence type="ECO:0000256" key="11">
    <source>
        <dbReference type="SAM" id="Phobius"/>
    </source>
</evidence>
<dbReference type="HAMAP" id="MF_00033">
    <property type="entry name" value="MurG"/>
    <property type="match status" value="1"/>
</dbReference>
<comment type="caution">
    <text evidence="10">Lacks conserved residue(s) required for the propagation of feature annotation.</text>
</comment>
<feature type="binding site" evidence="10">
    <location>
        <begin position="16"/>
        <end position="18"/>
    </location>
    <ligand>
        <name>UDP-N-acetyl-alpha-D-glucosamine</name>
        <dbReference type="ChEBI" id="CHEBI:57705"/>
    </ligand>
</feature>
<feature type="binding site" evidence="10">
    <location>
        <position position="197"/>
    </location>
    <ligand>
        <name>UDP-N-acetyl-alpha-D-glucosamine</name>
        <dbReference type="ChEBI" id="CHEBI:57705"/>
    </ligand>
</feature>